<sequence>SPNTRISFFDGGIKVEVRTKWLIEQTDADGKTTSRICITPIDRPEERIHPSINRYLEQNNIVIKEILGGVISDPPKALPEKNMPKTEGITNLSFSDRKILIKDLTSVIGYTFSEDITISFPYAGTQVNALTNLVTRPDGQPLLVDFGNLHGGAARAIKKTGIDIIQIKREETLLNAIHKLLDALGGNYREDPVFLGAKRPKIYNVSLTVPGFLVKNTLKVKTLLTDARLDVEIILFLRDQDIEILIIGPDKTASQ</sequence>
<protein>
    <submittedName>
        <fullName evidence="1">Uncharacterized protein</fullName>
    </submittedName>
</protein>
<evidence type="ECO:0000313" key="1">
    <source>
        <dbReference type="EMBL" id="KKK89405.1"/>
    </source>
</evidence>
<name>A0A0F8ZTX8_9ZZZZ</name>
<reference evidence="1" key="1">
    <citation type="journal article" date="2015" name="Nature">
        <title>Complex archaea that bridge the gap between prokaryotes and eukaryotes.</title>
        <authorList>
            <person name="Spang A."/>
            <person name="Saw J.H."/>
            <person name="Jorgensen S.L."/>
            <person name="Zaremba-Niedzwiedzka K."/>
            <person name="Martijn J."/>
            <person name="Lind A.E."/>
            <person name="van Eijk R."/>
            <person name="Schleper C."/>
            <person name="Guy L."/>
            <person name="Ettema T.J."/>
        </authorList>
    </citation>
    <scope>NUCLEOTIDE SEQUENCE</scope>
</reference>
<dbReference type="AlphaFoldDB" id="A0A0F8ZTX8"/>
<comment type="caution">
    <text evidence="1">The sequence shown here is derived from an EMBL/GenBank/DDBJ whole genome shotgun (WGS) entry which is preliminary data.</text>
</comment>
<feature type="non-terminal residue" evidence="1">
    <location>
        <position position="1"/>
    </location>
</feature>
<proteinExistence type="predicted"/>
<gene>
    <name evidence="1" type="ORF">LCGC14_2733450</name>
</gene>
<accession>A0A0F8ZTX8</accession>
<dbReference type="EMBL" id="LAZR01049545">
    <property type="protein sequence ID" value="KKK89405.1"/>
    <property type="molecule type" value="Genomic_DNA"/>
</dbReference>
<organism evidence="1">
    <name type="scientific">marine sediment metagenome</name>
    <dbReference type="NCBI Taxonomy" id="412755"/>
    <lineage>
        <taxon>unclassified sequences</taxon>
        <taxon>metagenomes</taxon>
        <taxon>ecological metagenomes</taxon>
    </lineage>
</organism>